<reference evidence="2" key="1">
    <citation type="journal article" date="2020" name="Stud. Mycol.">
        <title>101 Dothideomycetes genomes: a test case for predicting lifestyles and emergence of pathogens.</title>
        <authorList>
            <person name="Haridas S."/>
            <person name="Albert R."/>
            <person name="Binder M."/>
            <person name="Bloem J."/>
            <person name="Labutti K."/>
            <person name="Salamov A."/>
            <person name="Andreopoulos B."/>
            <person name="Baker S."/>
            <person name="Barry K."/>
            <person name="Bills G."/>
            <person name="Bluhm B."/>
            <person name="Cannon C."/>
            <person name="Castanera R."/>
            <person name="Culley D."/>
            <person name="Daum C."/>
            <person name="Ezra D."/>
            <person name="Gonzalez J."/>
            <person name="Henrissat B."/>
            <person name="Kuo A."/>
            <person name="Liang C."/>
            <person name="Lipzen A."/>
            <person name="Lutzoni F."/>
            <person name="Magnuson J."/>
            <person name="Mondo S."/>
            <person name="Nolan M."/>
            <person name="Ohm R."/>
            <person name="Pangilinan J."/>
            <person name="Park H.-J."/>
            <person name="Ramirez L."/>
            <person name="Alfaro M."/>
            <person name="Sun H."/>
            <person name="Tritt A."/>
            <person name="Yoshinaga Y."/>
            <person name="Zwiers L.-H."/>
            <person name="Turgeon B."/>
            <person name="Goodwin S."/>
            <person name="Spatafora J."/>
            <person name="Crous P."/>
            <person name="Grigoriev I."/>
        </authorList>
    </citation>
    <scope>NUCLEOTIDE SEQUENCE</scope>
    <source>
        <strain evidence="2">CBS 110217</strain>
    </source>
</reference>
<gene>
    <name evidence="2" type="ORF">EK21DRAFT_116474</name>
</gene>
<proteinExistence type="predicted"/>
<dbReference type="Proteomes" id="UP000799777">
    <property type="component" value="Unassembled WGS sequence"/>
</dbReference>
<sequence length="314" mass="33759">MASHAELSTAAMLPRDGDEWSNALRSGQGLGIDDILCLHRTTMPSNDDMSSCDSSSATVFSGSEASTVTKPTSAGTSHPAAFYKTKGKGKQKLHYASSLEGAYGSASEAEAIRKALCRDSVAAASNWADQELQSTRLKGSSKERIRQNNHYPGKHKKHVVVIQGTRRRVEHEERAALMATPTASYSGTATVAPHLHGPDLDEHTVGLAEEGQHVTTVLSELQDKSLSRMRVNVLRGIMVVTALTLLLTAYGVHLMGKSRMPCTRCVVFLGTVAMTCFTVIAMLIARRALSEALLAGLIALVFGFTLLAELKDFM</sequence>
<dbReference type="OrthoDB" id="3916171at2759"/>
<evidence type="ECO:0000313" key="2">
    <source>
        <dbReference type="EMBL" id="KAF2025768.1"/>
    </source>
</evidence>
<evidence type="ECO:0000256" key="1">
    <source>
        <dbReference type="SAM" id="Phobius"/>
    </source>
</evidence>
<name>A0A9P4GZM6_9PLEO</name>
<keyword evidence="3" id="KW-1185">Reference proteome</keyword>
<protein>
    <recommendedName>
        <fullName evidence="4">Transmembrane protein</fullName>
    </recommendedName>
</protein>
<keyword evidence="1" id="KW-0472">Membrane</keyword>
<keyword evidence="1" id="KW-0812">Transmembrane</keyword>
<evidence type="ECO:0008006" key="4">
    <source>
        <dbReference type="Google" id="ProtNLM"/>
    </source>
</evidence>
<keyword evidence="1" id="KW-1133">Transmembrane helix</keyword>
<feature type="transmembrane region" description="Helical" evidence="1">
    <location>
        <begin position="233"/>
        <end position="253"/>
    </location>
</feature>
<organism evidence="2 3">
    <name type="scientific">Setomelanomma holmii</name>
    <dbReference type="NCBI Taxonomy" id="210430"/>
    <lineage>
        <taxon>Eukaryota</taxon>
        <taxon>Fungi</taxon>
        <taxon>Dikarya</taxon>
        <taxon>Ascomycota</taxon>
        <taxon>Pezizomycotina</taxon>
        <taxon>Dothideomycetes</taxon>
        <taxon>Pleosporomycetidae</taxon>
        <taxon>Pleosporales</taxon>
        <taxon>Pleosporineae</taxon>
        <taxon>Phaeosphaeriaceae</taxon>
        <taxon>Setomelanomma</taxon>
    </lineage>
</organism>
<accession>A0A9P4GZM6</accession>
<feature type="transmembrane region" description="Helical" evidence="1">
    <location>
        <begin position="292"/>
        <end position="310"/>
    </location>
</feature>
<dbReference type="EMBL" id="ML978257">
    <property type="protein sequence ID" value="KAF2025768.1"/>
    <property type="molecule type" value="Genomic_DNA"/>
</dbReference>
<evidence type="ECO:0000313" key="3">
    <source>
        <dbReference type="Proteomes" id="UP000799777"/>
    </source>
</evidence>
<comment type="caution">
    <text evidence="2">The sequence shown here is derived from an EMBL/GenBank/DDBJ whole genome shotgun (WGS) entry which is preliminary data.</text>
</comment>
<feature type="transmembrane region" description="Helical" evidence="1">
    <location>
        <begin position="265"/>
        <end position="286"/>
    </location>
</feature>
<dbReference type="AlphaFoldDB" id="A0A9P4GZM6"/>